<dbReference type="Proteomes" id="UP000033428">
    <property type="component" value="Unassembled WGS sequence"/>
</dbReference>
<dbReference type="EMBL" id="JYNY01000203">
    <property type="protein sequence ID" value="KJJ85212.1"/>
    <property type="molecule type" value="Genomic_DNA"/>
</dbReference>
<protein>
    <recommendedName>
        <fullName evidence="3">AsmA domain-containing protein</fullName>
    </recommendedName>
</protein>
<evidence type="ECO:0000313" key="2">
    <source>
        <dbReference type="Proteomes" id="UP000033428"/>
    </source>
</evidence>
<dbReference type="GO" id="GO:0005886">
    <property type="term" value="C:plasma membrane"/>
    <property type="evidence" value="ECO:0007669"/>
    <property type="project" value="TreeGrafter"/>
</dbReference>
<comment type="caution">
    <text evidence="1">The sequence shown here is derived from an EMBL/GenBank/DDBJ whole genome shotgun (WGS) entry which is preliminary data.</text>
</comment>
<gene>
    <name evidence="1" type="ORF">OMAG_000924</name>
</gene>
<dbReference type="InterPro" id="IPR052894">
    <property type="entry name" value="AsmA-related"/>
</dbReference>
<dbReference type="PANTHER" id="PTHR30441">
    <property type="entry name" value="DUF748 DOMAIN-CONTAINING PROTEIN"/>
    <property type="match status" value="1"/>
</dbReference>
<name>A0A0F0CPN2_9BACT</name>
<dbReference type="GO" id="GO:0090313">
    <property type="term" value="P:regulation of protein targeting to membrane"/>
    <property type="evidence" value="ECO:0007669"/>
    <property type="project" value="TreeGrafter"/>
</dbReference>
<evidence type="ECO:0000313" key="1">
    <source>
        <dbReference type="EMBL" id="KJJ85212.1"/>
    </source>
</evidence>
<organism evidence="1 2">
    <name type="scientific">Candidatus Omnitrophus magneticus</name>
    <dbReference type="NCBI Taxonomy" id="1609969"/>
    <lineage>
        <taxon>Bacteria</taxon>
        <taxon>Pseudomonadati</taxon>
        <taxon>Candidatus Omnitrophota</taxon>
        <taxon>Candidatus Omnitrophus</taxon>
    </lineage>
</organism>
<evidence type="ECO:0008006" key="3">
    <source>
        <dbReference type="Google" id="ProtNLM"/>
    </source>
</evidence>
<reference evidence="1 2" key="1">
    <citation type="submission" date="2015-02" db="EMBL/GenBank/DDBJ databases">
        <title>Single-cell genomics of uncultivated deep-branching MTB reveals a conserved set of magnetosome genes.</title>
        <authorList>
            <person name="Kolinko S."/>
            <person name="Richter M."/>
            <person name="Glockner F.O."/>
            <person name="Brachmann A."/>
            <person name="Schuler D."/>
        </authorList>
    </citation>
    <scope>NUCLEOTIDE SEQUENCE [LARGE SCALE GENOMIC DNA]</scope>
    <source>
        <strain evidence="1">SKK-01</strain>
    </source>
</reference>
<keyword evidence="2" id="KW-1185">Reference proteome</keyword>
<dbReference type="AlphaFoldDB" id="A0A0F0CPN2"/>
<dbReference type="PANTHER" id="PTHR30441:SF4">
    <property type="entry name" value="PROTEIN ASMA"/>
    <property type="match status" value="1"/>
</dbReference>
<proteinExistence type="predicted"/>
<accession>A0A0F0CPN2</accession>
<sequence length="300" mass="31919">MKKIFFSIVTVLLAVFVIVALSKDFLIKIAIENGVTLVTGLKVQMSSLKVGLIGTDAGMKNLMIYNPSGYPDKVMLDMPEIYVDYDLPSIMKGNIHLTEMRIDLHEFYVVKNYKGELNLDALNLSKGSPEKSAPVQEKGEQKVTGAGKIPEIKIDKLTLKVGKVIYKDYSAGGAASIQEFNINLNEEYRNVDNPYTLVSLIVFKALMNTGIAKLTQFDIGGLQNTLAGALPNGQILAGAAKSILGSTEGALSGLGGGAGSSVNTMANTLKSTASGLTNALKLPFGKASSTTSDTTDTTNQ</sequence>